<evidence type="ECO:0000256" key="1">
    <source>
        <dbReference type="ARBA" id="ARBA00022737"/>
    </source>
</evidence>
<sequence>MIPTTQEISTEQSPVQAPPVFLRKLRKAAVAAGCDVRLRVAVGGYPRPILHWYRNDEPLISDDQDYGGLWIRDCQLIHGGLYTCVALNPLGEARTSAVLAVLDLGEDSDNTEDESGEPQVSMETKKQSVSPRGQAVDSQPTRSGGTMVSHIPSHGLVVEREMCTLGCRAPGLQDPLPPGRPANTGCVESPPVRHLGVEALVRASQISVYYPAVGAPLDFISRSASPFVQTHPFQKDQSHVDLTTGPATAHNGTKTAANGPELSVKTTLPLKSSPSSQSGDSQDASSPQTPKPSRASSKIFDKVRAFEEKRHGFDIPKVSSRGPWGFNRTSSCDSEDAGSKAGRQKDNSDSDVALKRSLFKQKASSLEERSSYVQKVQNFQCKFSEEVSRIKKLVGKTNIKKSFSMEQLSQTDKQSTGTAEAVPAQVSQTFEDTRGNKDINSSNLEKTEVSSLVNKELAQQQEQESKNPVRHQRGKSSKSRQMLDGAVISDGVTFNKIPGRCSPRVPKKNPSSAFPETPVEKSPAQSVPQESLVRSPLKPPRLFGSSSTLPKSSKERDEKKDSSSVPKVTIPTILVEHKPVEVDKTESDQKKADFEDKVEGRTKYIRNRRKIHSSHPVSIEKGDSSHDSCDSSEEDPSEPPVFKLPLKDVVAAVGSEVILQCIISGNPIPEGKTSHTPLRF</sequence>
<protein>
    <submittedName>
        <fullName evidence="4">Striated muscle preferentially expressed protein kinase</fullName>
    </submittedName>
</protein>
<feature type="compositionally biased region" description="Polar residues" evidence="2">
    <location>
        <begin position="127"/>
        <end position="146"/>
    </location>
</feature>
<dbReference type="InterPro" id="IPR013098">
    <property type="entry name" value="Ig_I-set"/>
</dbReference>
<dbReference type="InterPro" id="IPR003599">
    <property type="entry name" value="Ig_sub"/>
</dbReference>
<proteinExistence type="predicted"/>
<dbReference type="InterPro" id="IPR013783">
    <property type="entry name" value="Ig-like_fold"/>
</dbReference>
<dbReference type="Gene3D" id="2.60.40.10">
    <property type="entry name" value="Immunoglobulins"/>
    <property type="match status" value="1"/>
</dbReference>
<evidence type="ECO:0000256" key="2">
    <source>
        <dbReference type="SAM" id="MobiDB-lite"/>
    </source>
</evidence>
<feature type="compositionally biased region" description="Acidic residues" evidence="2">
    <location>
        <begin position="105"/>
        <end position="116"/>
    </location>
</feature>
<feature type="compositionally biased region" description="Basic and acidic residues" evidence="2">
    <location>
        <begin position="552"/>
        <end position="562"/>
    </location>
</feature>
<evidence type="ECO:0000313" key="4">
    <source>
        <dbReference type="EMBL" id="KAA0713165.1"/>
    </source>
</evidence>
<feature type="compositionally biased region" description="Basic and acidic residues" evidence="2">
    <location>
        <begin position="575"/>
        <end position="602"/>
    </location>
</feature>
<dbReference type="Pfam" id="PF07679">
    <property type="entry name" value="I-set"/>
    <property type="match status" value="1"/>
</dbReference>
<dbReference type="EMBL" id="SOYY01000013">
    <property type="protein sequence ID" value="KAA0713165.1"/>
    <property type="molecule type" value="Genomic_DNA"/>
</dbReference>
<keyword evidence="4" id="KW-0418">Kinase</keyword>
<feature type="compositionally biased region" description="Polar residues" evidence="2">
    <location>
        <begin position="438"/>
        <end position="462"/>
    </location>
</feature>
<accession>A0A5A9NVF8</accession>
<evidence type="ECO:0000259" key="3">
    <source>
        <dbReference type="PROSITE" id="PS50835"/>
    </source>
</evidence>
<dbReference type="PANTHER" id="PTHR13817">
    <property type="entry name" value="TITIN"/>
    <property type="match status" value="1"/>
</dbReference>
<feature type="compositionally biased region" description="Basic residues" evidence="2">
    <location>
        <begin position="603"/>
        <end position="613"/>
    </location>
</feature>
<dbReference type="Proteomes" id="UP000324632">
    <property type="component" value="Chromosome 13"/>
</dbReference>
<comment type="caution">
    <text evidence="4">The sequence shown here is derived from an EMBL/GenBank/DDBJ whole genome shotgun (WGS) entry which is preliminary data.</text>
</comment>
<feature type="region of interest" description="Disordered" evidence="2">
    <location>
        <begin position="401"/>
        <end position="641"/>
    </location>
</feature>
<evidence type="ECO:0000313" key="5">
    <source>
        <dbReference type="Proteomes" id="UP000324632"/>
    </source>
</evidence>
<name>A0A5A9NVF8_9TELE</name>
<feature type="region of interest" description="Disordered" evidence="2">
    <location>
        <begin position="314"/>
        <end position="353"/>
    </location>
</feature>
<gene>
    <name evidence="4" type="ORF">E1301_Tti013571</name>
</gene>
<dbReference type="AlphaFoldDB" id="A0A5A9NVF8"/>
<dbReference type="SUPFAM" id="SSF48726">
    <property type="entry name" value="Immunoglobulin"/>
    <property type="match status" value="2"/>
</dbReference>
<feature type="compositionally biased region" description="Basic and acidic residues" evidence="2">
    <location>
        <begin position="618"/>
        <end position="629"/>
    </location>
</feature>
<organism evidence="4 5">
    <name type="scientific">Triplophysa tibetana</name>
    <dbReference type="NCBI Taxonomy" id="1572043"/>
    <lineage>
        <taxon>Eukaryota</taxon>
        <taxon>Metazoa</taxon>
        <taxon>Chordata</taxon>
        <taxon>Craniata</taxon>
        <taxon>Vertebrata</taxon>
        <taxon>Euteleostomi</taxon>
        <taxon>Actinopterygii</taxon>
        <taxon>Neopterygii</taxon>
        <taxon>Teleostei</taxon>
        <taxon>Ostariophysi</taxon>
        <taxon>Cypriniformes</taxon>
        <taxon>Nemacheilidae</taxon>
        <taxon>Triplophysa</taxon>
    </lineage>
</organism>
<dbReference type="PROSITE" id="PS50835">
    <property type="entry name" value="IG_LIKE"/>
    <property type="match status" value="1"/>
</dbReference>
<feature type="region of interest" description="Disordered" evidence="2">
    <location>
        <begin position="233"/>
        <end position="297"/>
    </location>
</feature>
<feature type="compositionally biased region" description="Basic and acidic residues" evidence="2">
    <location>
        <begin position="343"/>
        <end position="353"/>
    </location>
</feature>
<dbReference type="PANTHER" id="PTHR13817:SF166">
    <property type="entry name" value="NEURONAL IGCAM-RELATED"/>
    <property type="match status" value="1"/>
</dbReference>
<keyword evidence="4" id="KW-0808">Transferase</keyword>
<keyword evidence="1" id="KW-0677">Repeat</keyword>
<dbReference type="InterPro" id="IPR036179">
    <property type="entry name" value="Ig-like_dom_sf"/>
</dbReference>
<feature type="compositionally biased region" description="Low complexity" evidence="2">
    <location>
        <begin position="272"/>
        <end position="288"/>
    </location>
</feature>
<feature type="domain" description="Ig-like" evidence="3">
    <location>
        <begin position="18"/>
        <end position="100"/>
    </location>
</feature>
<reference evidence="4 5" key="1">
    <citation type="journal article" date="2019" name="Mol. Ecol. Resour.">
        <title>Chromosome-level genome assembly of Triplophysa tibetana, a fish adapted to the harsh high-altitude environment of the Tibetan Plateau.</title>
        <authorList>
            <person name="Yang X."/>
            <person name="Liu H."/>
            <person name="Ma Z."/>
            <person name="Zou Y."/>
            <person name="Zou M."/>
            <person name="Mao Y."/>
            <person name="Li X."/>
            <person name="Wang H."/>
            <person name="Chen T."/>
            <person name="Wang W."/>
            <person name="Yang R."/>
        </authorList>
    </citation>
    <scope>NUCLEOTIDE SEQUENCE [LARGE SCALE GENOMIC DNA]</scope>
    <source>
        <strain evidence="4">TTIB1903HZAU</strain>
        <tissue evidence="4">Muscle</tissue>
    </source>
</reference>
<dbReference type="SMART" id="SM00409">
    <property type="entry name" value="IG"/>
    <property type="match status" value="1"/>
</dbReference>
<feature type="region of interest" description="Disordered" evidence="2">
    <location>
        <begin position="105"/>
        <end position="150"/>
    </location>
</feature>
<feature type="compositionally biased region" description="Basic residues" evidence="2">
    <location>
        <begin position="468"/>
        <end position="478"/>
    </location>
</feature>
<dbReference type="GO" id="GO:0016301">
    <property type="term" value="F:kinase activity"/>
    <property type="evidence" value="ECO:0007669"/>
    <property type="project" value="UniProtKB-KW"/>
</dbReference>
<keyword evidence="5" id="KW-1185">Reference proteome</keyword>
<feature type="compositionally biased region" description="Polar residues" evidence="2">
    <location>
        <begin position="401"/>
        <end position="418"/>
    </location>
</feature>
<dbReference type="InterPro" id="IPR007110">
    <property type="entry name" value="Ig-like_dom"/>
</dbReference>
<dbReference type="InterPro" id="IPR050964">
    <property type="entry name" value="Striated_Muscle_Regulatory"/>
</dbReference>